<keyword evidence="4" id="KW-1185">Reference proteome</keyword>
<dbReference type="AlphaFoldDB" id="A0A060RMC2"/>
<dbReference type="NCBIfam" id="TIGR01478">
    <property type="entry name" value="STEVOR"/>
    <property type="match status" value="1"/>
</dbReference>
<keyword evidence="1" id="KW-0812">Transmembrane</keyword>
<evidence type="ECO:0000313" key="4">
    <source>
        <dbReference type="Proteomes" id="UP000027581"/>
    </source>
</evidence>
<dbReference type="EMBL" id="HG810516">
    <property type="protein sequence ID" value="CDO61813.1"/>
    <property type="molecule type" value="Genomic_DNA"/>
</dbReference>
<sequence>MKTYFVKMLLFTFLINTLVLPHNENCQNNHYNVSLIRKNTQRAITKSRLLAQTQNHNPHYHNDPELKGIIDKLNDEAIKKYQQTHEPYEQLRELIEKKGTKLTGGNGAEPMSTIEKDLFETYEEMFGHKNDIMLKSGMYPNNNGKSDKSSFECTDTDNTELATTKGKDKYLKHLKHRCTRGICFCSVSSAFLTMLGLAFAKAAAVHFVLDTCNIKSICLSIFTITNIFNDAALKSALLANATSFSTCAGNAAGTAVGYATALKSAVGLSTTSLTACAGDAAGTAVGYATAIFTGCGIAALALLILAVVLIILYIWLYRRRKRSWKHECKKHL</sequence>
<keyword evidence="1" id="KW-1133">Transmembrane helix</keyword>
<feature type="chain" id="PRO_5001591076" evidence="2">
    <location>
        <begin position="22"/>
        <end position="332"/>
    </location>
</feature>
<evidence type="ECO:0000256" key="2">
    <source>
        <dbReference type="SAM" id="SignalP"/>
    </source>
</evidence>
<keyword evidence="1" id="KW-0472">Membrane</keyword>
<dbReference type="InterPro" id="IPR006374">
    <property type="entry name" value="VSA_Stevor"/>
</dbReference>
<gene>
    <name evidence="3" type="ORF">PRCDC_0044700</name>
</gene>
<feature type="signal peptide" evidence="2">
    <location>
        <begin position="1"/>
        <end position="21"/>
    </location>
</feature>
<protein>
    <submittedName>
        <fullName evidence="3">Stevor</fullName>
    </submittedName>
</protein>
<reference evidence="3" key="2">
    <citation type="submission" date="2014-05" db="EMBL/GenBank/DDBJ databases">
        <title>The genome sequences of chimpanzee malaria parasites reveal the path to human adaptation.</title>
        <authorList>
            <person name="Otto T.D."/>
            <person name="Rayner J.C."/>
            <person name="Boehme U."/>
            <person name="Pain A."/>
            <person name="Spottiswoode N."/>
            <person name="Sanders M."/>
            <person name="Quail M."/>
            <person name="Ollomo B."/>
            <person name="Renaud F."/>
            <person name="Thomas A.W."/>
            <person name="Prugnolle F."/>
            <person name="Conway D.J."/>
            <person name="Newbold C."/>
            <person name="Berriman M."/>
        </authorList>
    </citation>
    <scope>NUCLEOTIDE SEQUENCE [LARGE SCALE GENOMIC DNA]</scope>
    <source>
        <strain evidence="3">CDC</strain>
    </source>
</reference>
<accession>A0A060RMC2</accession>
<evidence type="ECO:0000313" key="3">
    <source>
        <dbReference type="EMBL" id="CDO61813.1"/>
    </source>
</evidence>
<dbReference type="PhylomeDB" id="A0A060RMC2"/>
<reference evidence="3" key="1">
    <citation type="submission" date="2014-01" db="EMBL/GenBank/DDBJ databases">
        <authorList>
            <person name="Aslett M."/>
        </authorList>
    </citation>
    <scope>NUCLEOTIDE SEQUENCE</scope>
    <source>
        <strain evidence="3">CDC</strain>
    </source>
</reference>
<organism evidence="3 4">
    <name type="scientific">Plasmodium reichenowi</name>
    <dbReference type="NCBI Taxonomy" id="5854"/>
    <lineage>
        <taxon>Eukaryota</taxon>
        <taxon>Sar</taxon>
        <taxon>Alveolata</taxon>
        <taxon>Apicomplexa</taxon>
        <taxon>Aconoidasida</taxon>
        <taxon>Haemosporida</taxon>
        <taxon>Plasmodiidae</taxon>
        <taxon>Plasmodium</taxon>
        <taxon>Plasmodium (Laverania)</taxon>
    </lineage>
</organism>
<dbReference type="VEuPathDB" id="PlasmoDB:PRCDC_0044700"/>
<feature type="transmembrane region" description="Helical" evidence="1">
    <location>
        <begin position="297"/>
        <end position="316"/>
    </location>
</feature>
<evidence type="ECO:0000256" key="1">
    <source>
        <dbReference type="SAM" id="Phobius"/>
    </source>
</evidence>
<name>A0A060RMC2_PLARE</name>
<proteinExistence type="predicted"/>
<dbReference type="Pfam" id="PF17410">
    <property type="entry name" value="Stevor"/>
    <property type="match status" value="1"/>
</dbReference>
<feature type="non-terminal residue" evidence="3">
    <location>
        <position position="332"/>
    </location>
</feature>
<dbReference type="Proteomes" id="UP000027581">
    <property type="component" value="Unassembled WGS sequence"/>
</dbReference>
<keyword evidence="2" id="KW-0732">Signal</keyword>
<dbReference type="VEuPathDB" id="PlasmoDB:PRG01_0015200"/>